<dbReference type="SUPFAM" id="SSF52743">
    <property type="entry name" value="Subtilisin-like"/>
    <property type="match status" value="1"/>
</dbReference>
<name>A0ABD3DIL2_9LAMI</name>
<dbReference type="Proteomes" id="UP001632038">
    <property type="component" value="Unassembled WGS sequence"/>
</dbReference>
<comment type="caution">
    <text evidence="3">The sequence shown here is derived from an EMBL/GenBank/DDBJ whole genome shotgun (WGS) entry which is preliminary data.</text>
</comment>
<sequence>MDVLSMSFGKEKSLPLYEENIVIGSFVAVSRGTFISCAAGNDDPRMYSLLNTVGVKQYWNMKFQSKSLPPVHEVDQENDVEGKIIFSIEPPIDYTLFDTSGVGTYIEAHNNVSAYTISFSLFPDAEVLSLKVSNFAGVKIKTYINSTPNPVATISFIGTVLGVETDQDHDALVVPESLIQVGVSERSGV</sequence>
<evidence type="ECO:0000256" key="2">
    <source>
        <dbReference type="ARBA" id="ARBA00022729"/>
    </source>
</evidence>
<organism evidence="3 4">
    <name type="scientific">Castilleja foliolosa</name>
    <dbReference type="NCBI Taxonomy" id="1961234"/>
    <lineage>
        <taxon>Eukaryota</taxon>
        <taxon>Viridiplantae</taxon>
        <taxon>Streptophyta</taxon>
        <taxon>Embryophyta</taxon>
        <taxon>Tracheophyta</taxon>
        <taxon>Spermatophyta</taxon>
        <taxon>Magnoliopsida</taxon>
        <taxon>eudicotyledons</taxon>
        <taxon>Gunneridae</taxon>
        <taxon>Pentapetalae</taxon>
        <taxon>asterids</taxon>
        <taxon>lamiids</taxon>
        <taxon>Lamiales</taxon>
        <taxon>Orobanchaceae</taxon>
        <taxon>Pedicularideae</taxon>
        <taxon>Castillejinae</taxon>
        <taxon>Castilleja</taxon>
    </lineage>
</organism>
<dbReference type="AlphaFoldDB" id="A0ABD3DIL2"/>
<evidence type="ECO:0000313" key="4">
    <source>
        <dbReference type="Proteomes" id="UP001632038"/>
    </source>
</evidence>
<dbReference type="Gene3D" id="3.40.50.200">
    <property type="entry name" value="Peptidase S8/S53 domain"/>
    <property type="match status" value="1"/>
</dbReference>
<reference evidence="4" key="1">
    <citation type="journal article" date="2024" name="IScience">
        <title>Strigolactones Initiate the Formation of Haustorium-like Structures in Castilleja.</title>
        <authorList>
            <person name="Buerger M."/>
            <person name="Peterson D."/>
            <person name="Chory J."/>
        </authorList>
    </citation>
    <scope>NUCLEOTIDE SEQUENCE [LARGE SCALE GENOMIC DNA]</scope>
</reference>
<accession>A0ABD3DIL2</accession>
<dbReference type="EMBL" id="JAVIJP010000016">
    <property type="protein sequence ID" value="KAL3642148.1"/>
    <property type="molecule type" value="Genomic_DNA"/>
</dbReference>
<comment type="similarity">
    <text evidence="1">Belongs to the peptidase S8 family.</text>
</comment>
<proteinExistence type="inferred from homology"/>
<dbReference type="InterPro" id="IPR045051">
    <property type="entry name" value="SBT"/>
</dbReference>
<evidence type="ECO:0000256" key="1">
    <source>
        <dbReference type="ARBA" id="ARBA00011073"/>
    </source>
</evidence>
<gene>
    <name evidence="3" type="ORF">CASFOL_012963</name>
</gene>
<dbReference type="PANTHER" id="PTHR10795">
    <property type="entry name" value="PROPROTEIN CONVERTASE SUBTILISIN/KEXIN"/>
    <property type="match status" value="1"/>
</dbReference>
<keyword evidence="2" id="KW-0732">Signal</keyword>
<evidence type="ECO:0000313" key="3">
    <source>
        <dbReference type="EMBL" id="KAL3642148.1"/>
    </source>
</evidence>
<dbReference type="InterPro" id="IPR036852">
    <property type="entry name" value="Peptidase_S8/S53_dom_sf"/>
</dbReference>
<keyword evidence="4" id="KW-1185">Reference proteome</keyword>
<protein>
    <submittedName>
        <fullName evidence="3">Uncharacterized protein</fullName>
    </submittedName>
</protein>